<gene>
    <name evidence="1" type="ORF">MCOO_43460</name>
</gene>
<sequence length="538" mass="56410">MARATPWTPTAVLRVGSYQGIPGQYSSIQAAIDAARPGDWVLIGPGDYHETGSRVPPGAAGDEKAGAAVLVTTPNIWLRGMDRNGVVLDGTKPGAPQCSSAPGDQNLGPLDSNGVPAGRNGLIVFKASGVSVENLTACNFLSGDLTPGDQIWFDGGGSTGMQKIGSWRGAYLSATSSFYGGENQNTQYGIYASNTFGPGLFTQVYANNMGDAGFYIGGCPNCNTILDHAHTQNSAEGYSGTNSGGHLIIQNSEFDHNYIGIVTNSQNNDDQPSPQSGHCPGIELGPTGTHSCWLVTHNSVHDNNNPNTPSNSEVSGVPVGVGVLIVGGRYDTVYDNDIHDNGAWGVLLVPEVDTEAWIPIAHCKGGVGLKGLSFCYYDDWGNEIENNTLSHNGFFGNQSNSDLAEISNLAYPGNCWHGNVDPSGKAINAKHFQLGRAGVTSAPPFLQLFPHSICGIPDAGAGLISILSLQVACNSEFLGPCPDNTSYANYPRPSGVQLMPLPPQPSMPDPCLGVPQNPWCPNNPTSQPPYPVPGSTVM</sequence>
<evidence type="ECO:0000313" key="2">
    <source>
        <dbReference type="Proteomes" id="UP000465866"/>
    </source>
</evidence>
<dbReference type="InterPro" id="IPR011050">
    <property type="entry name" value="Pectin_lyase_fold/virulence"/>
</dbReference>
<proteinExistence type="predicted"/>
<dbReference type="RefSeq" id="WP_163780041.1">
    <property type="nucleotide sequence ID" value="NZ_AP022569.1"/>
</dbReference>
<dbReference type="SUPFAM" id="SSF51126">
    <property type="entry name" value="Pectin lyase-like"/>
    <property type="match status" value="1"/>
</dbReference>
<dbReference type="Proteomes" id="UP000465866">
    <property type="component" value="Chromosome"/>
</dbReference>
<dbReference type="EMBL" id="AP022569">
    <property type="protein sequence ID" value="BBX48331.1"/>
    <property type="molecule type" value="Genomic_DNA"/>
</dbReference>
<evidence type="ECO:0008006" key="3">
    <source>
        <dbReference type="Google" id="ProtNLM"/>
    </source>
</evidence>
<dbReference type="KEGG" id="mcoo:MCOO_43460"/>
<dbReference type="AlphaFoldDB" id="A0A7I7L3G8"/>
<dbReference type="Gene3D" id="2.160.20.10">
    <property type="entry name" value="Single-stranded right-handed beta-helix, Pectin lyase-like"/>
    <property type="match status" value="1"/>
</dbReference>
<keyword evidence="2" id="KW-1185">Reference proteome</keyword>
<protein>
    <recommendedName>
        <fullName evidence="3">Right handed beta helix domain-containing protein</fullName>
    </recommendedName>
</protein>
<accession>A0A7I7L3G8</accession>
<name>A0A7I7L3G8_9MYCO</name>
<evidence type="ECO:0000313" key="1">
    <source>
        <dbReference type="EMBL" id="BBX48331.1"/>
    </source>
</evidence>
<dbReference type="InterPro" id="IPR012334">
    <property type="entry name" value="Pectin_lyas_fold"/>
</dbReference>
<reference evidence="1 2" key="1">
    <citation type="journal article" date="2019" name="Emerg. Microbes Infect.">
        <title>Comprehensive subspecies identification of 175 nontuberculous mycobacteria species based on 7547 genomic profiles.</title>
        <authorList>
            <person name="Matsumoto Y."/>
            <person name="Kinjo T."/>
            <person name="Motooka D."/>
            <person name="Nabeya D."/>
            <person name="Jung N."/>
            <person name="Uechi K."/>
            <person name="Horii T."/>
            <person name="Iida T."/>
            <person name="Fujita J."/>
            <person name="Nakamura S."/>
        </authorList>
    </citation>
    <scope>NUCLEOTIDE SEQUENCE [LARGE SCALE GENOMIC DNA]</scope>
    <source>
        <strain evidence="1 2">JCM 12404</strain>
    </source>
</reference>
<organism evidence="1 2">
    <name type="scientific">Mycobacterium cookii</name>
    <dbReference type="NCBI Taxonomy" id="1775"/>
    <lineage>
        <taxon>Bacteria</taxon>
        <taxon>Bacillati</taxon>
        <taxon>Actinomycetota</taxon>
        <taxon>Actinomycetes</taxon>
        <taxon>Mycobacteriales</taxon>
        <taxon>Mycobacteriaceae</taxon>
        <taxon>Mycobacterium</taxon>
    </lineage>
</organism>